<comment type="catalytic activity">
    <reaction evidence="7">
        <text>pyruvate(out) + H(+)(out) = pyruvate(in) + H(+)(in)</text>
        <dbReference type="Rhea" id="RHEA:64720"/>
        <dbReference type="ChEBI" id="CHEBI:15361"/>
        <dbReference type="ChEBI" id="CHEBI:15378"/>
    </reaction>
</comment>
<evidence type="ECO:0000256" key="1">
    <source>
        <dbReference type="ARBA" id="ARBA00004651"/>
    </source>
</evidence>
<reference evidence="14" key="1">
    <citation type="submission" date="2025-08" db="UniProtKB">
        <authorList>
            <consortium name="RefSeq"/>
        </authorList>
    </citation>
    <scope>IDENTIFICATION</scope>
</reference>
<dbReference type="Proteomes" id="UP000515125">
    <property type="component" value="Unplaced"/>
</dbReference>
<comment type="catalytic activity">
    <reaction evidence="9">
        <text>acetate(out) + H(+)(out) = acetate(in) + H(+)(in)</text>
        <dbReference type="Rhea" id="RHEA:71803"/>
        <dbReference type="ChEBI" id="CHEBI:15378"/>
        <dbReference type="ChEBI" id="CHEBI:30089"/>
    </reaction>
</comment>
<dbReference type="PANTHER" id="PTHR30520">
    <property type="entry name" value="FORMATE TRANSPORTER-RELATED"/>
    <property type="match status" value="1"/>
</dbReference>
<evidence type="ECO:0000256" key="7">
    <source>
        <dbReference type="ARBA" id="ARBA00047693"/>
    </source>
</evidence>
<evidence type="ECO:0000256" key="2">
    <source>
        <dbReference type="ARBA" id="ARBA00011255"/>
    </source>
</evidence>
<evidence type="ECO:0000256" key="5">
    <source>
        <dbReference type="ARBA" id="ARBA00023136"/>
    </source>
</evidence>
<keyword evidence="13" id="KW-1185">Reference proteome</keyword>
<feature type="transmembrane region" description="Helical" evidence="12">
    <location>
        <begin position="70"/>
        <end position="91"/>
    </location>
</feature>
<gene>
    <name evidence="14" type="primary">LOC34624320</name>
</gene>
<dbReference type="PANTHER" id="PTHR30520:SF6">
    <property type="entry name" value="FORMATE_NITRATE FAMILY TRANSPORTER (EUROFUNG)"/>
    <property type="match status" value="1"/>
</dbReference>
<sequence length="373" mass="40348">MVTTASPDTYHRVIEYGLRKTSLRFDRLLLQAFMAGVYIGLAGQACNMFAGGMPTDPTDTRAVSKTMQKFMYASIFPTAFIAIIFTGAELFTGNTMTMLICLIERRITFLHLVINWVGSFIGNWAGALFGAYFLSYLPGGYDQEPLYSYMCYVQHAKVSYGFGQCFLRGIGCNALVCLAVWNVTACDDPASKILSLWFPIVSFCVAGYEHIIANFYTLQLTLMMGCPESVGTVVVQNFIPTFLGNMVGGCVLIGAVYWYNFYPIEEVGNKHVTMGPGGFTGDGENEFPISRVHSRASVSPSIIGLGAKQSTAFGGAPSQTQWANFDHARTHSESMSNVGSAAGGVAATGGAFRTSVFPKPKSDHGDDPPQPAP</sequence>
<dbReference type="GO" id="GO:0005886">
    <property type="term" value="C:plasma membrane"/>
    <property type="evidence" value="ECO:0007669"/>
    <property type="project" value="UniProtKB-SubCell"/>
</dbReference>
<dbReference type="InterPro" id="IPR023271">
    <property type="entry name" value="Aquaporin-like"/>
</dbReference>
<evidence type="ECO:0000256" key="4">
    <source>
        <dbReference type="ARBA" id="ARBA00022989"/>
    </source>
</evidence>
<feature type="transmembrane region" description="Helical" evidence="12">
    <location>
        <begin position="112"/>
        <end position="138"/>
    </location>
</feature>
<accession>A0A6P6RYF4</accession>
<feature type="transmembrane region" description="Helical" evidence="12">
    <location>
        <begin position="158"/>
        <end position="181"/>
    </location>
</feature>
<organism evidence="13 14">
    <name type="scientific">Cyclospora cayetanensis</name>
    <dbReference type="NCBI Taxonomy" id="88456"/>
    <lineage>
        <taxon>Eukaryota</taxon>
        <taxon>Sar</taxon>
        <taxon>Alveolata</taxon>
        <taxon>Apicomplexa</taxon>
        <taxon>Conoidasida</taxon>
        <taxon>Coccidia</taxon>
        <taxon>Eucoccidiorida</taxon>
        <taxon>Eimeriorina</taxon>
        <taxon>Eimeriidae</taxon>
        <taxon>Cyclospora</taxon>
    </lineage>
</organism>
<keyword evidence="4 12" id="KW-1133">Transmembrane helix</keyword>
<evidence type="ECO:0000256" key="6">
    <source>
        <dbReference type="ARBA" id="ARBA00034245"/>
    </source>
</evidence>
<dbReference type="GO" id="GO:0015707">
    <property type="term" value="P:nitrite transport"/>
    <property type="evidence" value="ECO:0007669"/>
    <property type="project" value="TreeGrafter"/>
</dbReference>
<evidence type="ECO:0000256" key="3">
    <source>
        <dbReference type="ARBA" id="ARBA00022692"/>
    </source>
</evidence>
<name>A0A6P6RYF4_9EIME</name>
<comment type="catalytic activity">
    <reaction evidence="8">
        <text>formate(in) + H(+)(in) = formate(out) + H(+)(out)</text>
        <dbReference type="Rhea" id="RHEA:80887"/>
        <dbReference type="ChEBI" id="CHEBI:15378"/>
        <dbReference type="ChEBI" id="CHEBI:15740"/>
    </reaction>
</comment>
<evidence type="ECO:0000256" key="10">
    <source>
        <dbReference type="ARBA" id="ARBA00049660"/>
    </source>
</evidence>
<feature type="transmembrane region" description="Helical" evidence="12">
    <location>
        <begin position="28"/>
        <end position="50"/>
    </location>
</feature>
<keyword evidence="3 12" id="KW-0812">Transmembrane</keyword>
<evidence type="ECO:0000313" key="13">
    <source>
        <dbReference type="Proteomes" id="UP000515125"/>
    </source>
</evidence>
<comment type="subcellular location">
    <subcellularLocation>
        <location evidence="1">Cell membrane</location>
        <topology evidence="1">Multi-pass membrane protein</topology>
    </subcellularLocation>
</comment>
<feature type="region of interest" description="Disordered" evidence="11">
    <location>
        <begin position="351"/>
        <end position="373"/>
    </location>
</feature>
<dbReference type="GO" id="GO:0015513">
    <property type="term" value="F:high-affinity secondary active nitrite transmembrane transporter activity"/>
    <property type="evidence" value="ECO:0007669"/>
    <property type="project" value="TreeGrafter"/>
</dbReference>
<feature type="transmembrane region" description="Helical" evidence="12">
    <location>
        <begin position="238"/>
        <end position="259"/>
    </location>
</feature>
<comment type="subunit">
    <text evidence="2">Homopentamer.</text>
</comment>
<evidence type="ECO:0000256" key="11">
    <source>
        <dbReference type="SAM" id="MobiDB-lite"/>
    </source>
</evidence>
<dbReference type="AlphaFoldDB" id="A0A6P6RYF4"/>
<dbReference type="OrthoDB" id="329541at2759"/>
<proteinExistence type="inferred from homology"/>
<keyword evidence="5 12" id="KW-0472">Membrane</keyword>
<dbReference type="RefSeq" id="XP_026192524.1">
    <property type="nucleotide sequence ID" value="XM_026336739.1"/>
</dbReference>
<dbReference type="Pfam" id="PF01226">
    <property type="entry name" value="Form_Nir_trans"/>
    <property type="match status" value="1"/>
</dbReference>
<feature type="transmembrane region" description="Helical" evidence="12">
    <location>
        <begin position="193"/>
        <end position="218"/>
    </location>
</feature>
<dbReference type="InterPro" id="IPR000292">
    <property type="entry name" value="For/NO2_transpt"/>
</dbReference>
<protein>
    <submittedName>
        <fullName evidence="14">Uncharacterized protein LOC34624320</fullName>
    </submittedName>
</protein>
<comment type="similarity">
    <text evidence="10">Belongs to the FNT transporter (TC 1.A.16) family.</text>
</comment>
<dbReference type="GeneID" id="34624320"/>
<evidence type="ECO:0000256" key="9">
    <source>
        <dbReference type="ARBA" id="ARBA00049088"/>
    </source>
</evidence>
<evidence type="ECO:0000256" key="12">
    <source>
        <dbReference type="SAM" id="Phobius"/>
    </source>
</evidence>
<comment type="catalytic activity">
    <reaction evidence="6">
        <text>(S)-lactate(in) + H(+)(in) = (S)-lactate(out) + H(+)(out)</text>
        <dbReference type="Rhea" id="RHEA:29415"/>
        <dbReference type="ChEBI" id="CHEBI:15378"/>
        <dbReference type="ChEBI" id="CHEBI:16651"/>
    </reaction>
</comment>
<evidence type="ECO:0000313" key="14">
    <source>
        <dbReference type="RefSeq" id="XP_026192524.1"/>
    </source>
</evidence>
<evidence type="ECO:0000256" key="8">
    <source>
        <dbReference type="ARBA" id="ARBA00049016"/>
    </source>
</evidence>
<dbReference type="Gene3D" id="1.20.1080.10">
    <property type="entry name" value="Glycerol uptake facilitator protein"/>
    <property type="match status" value="1"/>
</dbReference>